<protein>
    <submittedName>
        <fullName evidence="2">Uncharacterized protein</fullName>
    </submittedName>
</protein>
<feature type="region of interest" description="Disordered" evidence="1">
    <location>
        <begin position="97"/>
        <end position="129"/>
    </location>
</feature>
<accession>A0A6J5P6H5</accession>
<proteinExistence type="predicted"/>
<sequence length="129" mass="14818">MIHTWTTSEAIELCRKIEDVAPMHGCHVGLTGGLLYKDGPRKDCDIILYRIRQIETIDYDGLFQTLQAIGITKLSGFGFCIKAEYEGRRIDFLLPEEEGNYNPDEDNFFGEPPEENNEPDAWDAMWDQN</sequence>
<organism evidence="2">
    <name type="scientific">uncultured Caudovirales phage</name>
    <dbReference type="NCBI Taxonomy" id="2100421"/>
    <lineage>
        <taxon>Viruses</taxon>
        <taxon>Duplodnaviria</taxon>
        <taxon>Heunggongvirae</taxon>
        <taxon>Uroviricota</taxon>
        <taxon>Caudoviricetes</taxon>
        <taxon>Peduoviridae</taxon>
        <taxon>Maltschvirus</taxon>
        <taxon>Maltschvirus maltsch</taxon>
    </lineage>
</organism>
<evidence type="ECO:0000313" key="2">
    <source>
        <dbReference type="EMBL" id="CAB4167409.1"/>
    </source>
</evidence>
<reference evidence="2" key="1">
    <citation type="submission" date="2020-04" db="EMBL/GenBank/DDBJ databases">
        <authorList>
            <person name="Chiriac C."/>
            <person name="Salcher M."/>
            <person name="Ghai R."/>
            <person name="Kavagutti S V."/>
        </authorList>
    </citation>
    <scope>NUCLEOTIDE SEQUENCE</scope>
</reference>
<gene>
    <name evidence="2" type="ORF">UFOVP861_20</name>
</gene>
<dbReference type="EMBL" id="LR796810">
    <property type="protein sequence ID" value="CAB4167409.1"/>
    <property type="molecule type" value="Genomic_DNA"/>
</dbReference>
<evidence type="ECO:0000256" key="1">
    <source>
        <dbReference type="SAM" id="MobiDB-lite"/>
    </source>
</evidence>
<feature type="compositionally biased region" description="Acidic residues" evidence="1">
    <location>
        <begin position="97"/>
        <end position="121"/>
    </location>
</feature>
<name>A0A6J5P6H5_9CAUD</name>